<evidence type="ECO:0008006" key="3">
    <source>
        <dbReference type="Google" id="ProtNLM"/>
    </source>
</evidence>
<dbReference type="RefSeq" id="WP_036075114.1">
    <property type="nucleotide sequence ID" value="NZ_AVCW01000032.1"/>
</dbReference>
<evidence type="ECO:0000313" key="2">
    <source>
        <dbReference type="Proteomes" id="UP000030487"/>
    </source>
</evidence>
<reference evidence="1 2" key="1">
    <citation type="submission" date="2014-02" db="EMBL/GenBank/DDBJ databases">
        <title>Draft genome sequence of Lysinibacillus boronitolerans NBRC 103108.</title>
        <authorList>
            <person name="Zhang F."/>
            <person name="Wang G."/>
            <person name="Zhang L."/>
        </authorList>
    </citation>
    <scope>NUCLEOTIDE SEQUENCE [LARGE SCALE GENOMIC DNA]</scope>
    <source>
        <strain evidence="1 2">NBRC 103108</strain>
    </source>
</reference>
<evidence type="ECO:0000313" key="1">
    <source>
        <dbReference type="EMBL" id="KGR89209.1"/>
    </source>
</evidence>
<gene>
    <name evidence="1" type="ORF">CD31_01190</name>
</gene>
<dbReference type="EMBL" id="JPVR01000050">
    <property type="protein sequence ID" value="KGR89209.1"/>
    <property type="molecule type" value="Genomic_DNA"/>
</dbReference>
<protein>
    <recommendedName>
        <fullName evidence="3">ABC transporter ATP-binding protein</fullName>
    </recommendedName>
</protein>
<keyword evidence="2" id="KW-1185">Reference proteome</keyword>
<comment type="caution">
    <text evidence="1">The sequence shown here is derived from an EMBL/GenBank/DDBJ whole genome shotgun (WGS) entry which is preliminary data.</text>
</comment>
<name>A0ABR4Y4S7_9BACI</name>
<organism evidence="1 2">
    <name type="scientific">Lysinibacillus boronitolerans JCM 21713 = 10a = NBRC 103108</name>
    <dbReference type="NCBI Taxonomy" id="1294264"/>
    <lineage>
        <taxon>Bacteria</taxon>
        <taxon>Bacillati</taxon>
        <taxon>Bacillota</taxon>
        <taxon>Bacilli</taxon>
        <taxon>Bacillales</taxon>
        <taxon>Bacillaceae</taxon>
        <taxon>Lysinibacillus</taxon>
    </lineage>
</organism>
<sequence>MNIRKLLATATKSVELLYDREAIVKRYEEYEKPNGSTSQKWVTKHEKIPCRLSTVGMQTLNNTAQDDANQITYDAKLFLTSEVDILAGDEITVQLFDGEILIITEEFTSAKKPFLYVTHQEVLLTKKVYA</sequence>
<dbReference type="Proteomes" id="UP000030487">
    <property type="component" value="Unassembled WGS sequence"/>
</dbReference>
<accession>A0ABR4Y4S7</accession>
<proteinExistence type="predicted"/>